<feature type="region of interest" description="Disordered" evidence="1">
    <location>
        <begin position="1"/>
        <end position="66"/>
    </location>
</feature>
<gene>
    <name evidence="2" type="primary">EFR3_1</name>
    <name evidence="2" type="ORF">IWQ62_005582</name>
</gene>
<feature type="compositionally biased region" description="Polar residues" evidence="1">
    <location>
        <begin position="563"/>
        <end position="572"/>
    </location>
</feature>
<organism evidence="2 3">
    <name type="scientific">Dispira parvispora</name>
    <dbReference type="NCBI Taxonomy" id="1520584"/>
    <lineage>
        <taxon>Eukaryota</taxon>
        <taxon>Fungi</taxon>
        <taxon>Fungi incertae sedis</taxon>
        <taxon>Zoopagomycota</taxon>
        <taxon>Kickxellomycotina</taxon>
        <taxon>Dimargaritomycetes</taxon>
        <taxon>Dimargaritales</taxon>
        <taxon>Dimargaritaceae</taxon>
        <taxon>Dispira</taxon>
    </lineage>
</organism>
<accession>A0A9W8E0W4</accession>
<name>A0A9W8E0W4_9FUNG</name>
<feature type="region of interest" description="Disordered" evidence="1">
    <location>
        <begin position="692"/>
        <end position="712"/>
    </location>
</feature>
<keyword evidence="3" id="KW-1185">Reference proteome</keyword>
<protein>
    <submittedName>
        <fullName evidence="2">Plasma membrane localization protein</fullName>
    </submittedName>
</protein>
<dbReference type="AlphaFoldDB" id="A0A9W8E0W4"/>
<feature type="region of interest" description="Disordered" evidence="1">
    <location>
        <begin position="627"/>
        <end position="679"/>
    </location>
</feature>
<dbReference type="OrthoDB" id="19232at2759"/>
<evidence type="ECO:0000313" key="3">
    <source>
        <dbReference type="Proteomes" id="UP001150925"/>
    </source>
</evidence>
<comment type="caution">
    <text evidence="2">The sequence shown here is derived from an EMBL/GenBank/DDBJ whole genome shotgun (WGS) entry which is preliminary data.</text>
</comment>
<dbReference type="PANTHER" id="PTHR47766:SF1">
    <property type="entry name" value="PROTEIN EFR3"/>
    <property type="match status" value="1"/>
</dbReference>
<dbReference type="PANTHER" id="PTHR47766">
    <property type="entry name" value="PROTEIN EFR3"/>
    <property type="match status" value="1"/>
</dbReference>
<sequence>MGKSISHTGVGTRDTPGQAMESQGGKSATLTSNPLMVTPRKPSNSTLNSDQPTSPGDSTPLLLGGNASMCSSSTSQVRIGDIIAELVSAIGGLGSHTYYGEQIADIISHIMEELHIPDDSWGEESVASGSSVYRERLGSTNLGGLEVTSPRQIGKLRIVLLRALSGMLRASLRSRFRAPNMIVSNVSLGLITPTTFLFGDADPSVRLHYAQFIINFLYHQNIEYFRSLGIFTTVTAQELTTESSTGQGQSSRGSDLADHTVGTCSMDMLPVSASSLALSSMKYQPSVSQNIVHSRRTLLIDIETRSLLHRALFQYATQTSNTTNDVIGIGVILILLLQRYTHEEFVLVTPVLLKIQNFAKELLTKLGVALHTMVVMYLSTVARLFELPSLSTYLDELVGQRKVRALWDKHVEHCLQLERLESVHYHLFELSLGDSETCAIRTIPSRSGELPGKLAEVTDPNQPGSEDMSAIHGEYDDSTLLSAARLLECFGTNKQLLREYPDLPSRLAGEYPIVELRTLVKPRIARKMASRSQIRASLNLEPFKNTTVRPFKESSALSPPLNGVSQPTEPSFQPTLMTCSMLNGLADRKSLPSSPGLPRTNSSQGLAKIPKETAEVRVENLREALYVQIPPDSSEPDTDSETHHYTNPRSSYRGGEHIRSNSPFPGHSPRRNTGKPRPNEVQNLLQSISASSPHLSFQGGLLSNTPDFRHPF</sequence>
<feature type="compositionally biased region" description="Polar residues" evidence="1">
    <location>
        <begin position="20"/>
        <end position="57"/>
    </location>
</feature>
<dbReference type="GO" id="GO:0072659">
    <property type="term" value="P:protein localization to plasma membrane"/>
    <property type="evidence" value="ECO:0007669"/>
    <property type="project" value="InterPro"/>
</dbReference>
<reference evidence="2" key="1">
    <citation type="submission" date="2022-07" db="EMBL/GenBank/DDBJ databases">
        <title>Phylogenomic reconstructions and comparative analyses of Kickxellomycotina fungi.</title>
        <authorList>
            <person name="Reynolds N.K."/>
            <person name="Stajich J.E."/>
            <person name="Barry K."/>
            <person name="Grigoriev I.V."/>
            <person name="Crous P."/>
            <person name="Smith M.E."/>
        </authorList>
    </citation>
    <scope>NUCLEOTIDE SEQUENCE</scope>
    <source>
        <strain evidence="2">RSA 1196</strain>
    </source>
</reference>
<proteinExistence type="predicted"/>
<dbReference type="Proteomes" id="UP001150925">
    <property type="component" value="Unassembled WGS sequence"/>
</dbReference>
<feature type="compositionally biased region" description="Polar residues" evidence="1">
    <location>
        <begin position="692"/>
        <end position="706"/>
    </location>
</feature>
<evidence type="ECO:0000313" key="2">
    <source>
        <dbReference type="EMBL" id="KAJ1955204.1"/>
    </source>
</evidence>
<evidence type="ECO:0000256" key="1">
    <source>
        <dbReference type="SAM" id="MobiDB-lite"/>
    </source>
</evidence>
<dbReference type="EMBL" id="JANBPY010002390">
    <property type="protein sequence ID" value="KAJ1955204.1"/>
    <property type="molecule type" value="Genomic_DNA"/>
</dbReference>
<feature type="region of interest" description="Disordered" evidence="1">
    <location>
        <begin position="552"/>
        <end position="572"/>
    </location>
</feature>
<dbReference type="InterPro" id="IPR039786">
    <property type="entry name" value="EFR3"/>
</dbReference>
<feature type="region of interest" description="Disordered" evidence="1">
    <location>
        <begin position="586"/>
        <end position="611"/>
    </location>
</feature>